<dbReference type="EMBL" id="CP036150">
    <property type="protein sequence ID" value="QEN06668.1"/>
    <property type="molecule type" value="Genomic_DNA"/>
</dbReference>
<reference evidence="2 3" key="1">
    <citation type="submission" date="2019-02" db="EMBL/GenBank/DDBJ databases">
        <title>Complete Genome Sequence and Methylome Analysis of free living Spirochaetas.</title>
        <authorList>
            <person name="Fomenkov A."/>
            <person name="Dubinina G."/>
            <person name="Leshcheva N."/>
            <person name="Mikheeva N."/>
            <person name="Grabovich M."/>
            <person name="Vincze T."/>
            <person name="Roberts R.J."/>
        </authorList>
    </citation>
    <scope>NUCLEOTIDE SEQUENCE [LARGE SCALE GENOMIC DNA]</scope>
    <source>
        <strain evidence="2 3">K2</strain>
    </source>
</reference>
<protein>
    <submittedName>
        <fullName evidence="2">CinA family protein</fullName>
    </submittedName>
</protein>
<dbReference type="Pfam" id="PF02464">
    <property type="entry name" value="CinA"/>
    <property type="match status" value="1"/>
</dbReference>
<proteinExistence type="predicted"/>
<dbReference type="InterPro" id="IPR036653">
    <property type="entry name" value="CinA-like_C"/>
</dbReference>
<feature type="domain" description="CinA C-terminal" evidence="1">
    <location>
        <begin position="10"/>
        <end position="156"/>
    </location>
</feature>
<dbReference type="KEGG" id="ock:EXM22_01175"/>
<organism evidence="2 3">
    <name type="scientific">Oceanispirochaeta crateris</name>
    <dbReference type="NCBI Taxonomy" id="2518645"/>
    <lineage>
        <taxon>Bacteria</taxon>
        <taxon>Pseudomonadati</taxon>
        <taxon>Spirochaetota</taxon>
        <taxon>Spirochaetia</taxon>
        <taxon>Spirochaetales</taxon>
        <taxon>Spirochaetaceae</taxon>
        <taxon>Oceanispirochaeta</taxon>
    </lineage>
</organism>
<evidence type="ECO:0000313" key="3">
    <source>
        <dbReference type="Proteomes" id="UP000324209"/>
    </source>
</evidence>
<dbReference type="OrthoDB" id="9801454at2"/>
<dbReference type="AlphaFoldDB" id="A0A5C1QH59"/>
<dbReference type="RefSeq" id="WP_149484751.1">
    <property type="nucleotide sequence ID" value="NZ_CP036150.1"/>
</dbReference>
<name>A0A5C1QH59_9SPIO</name>
<keyword evidence="3" id="KW-1185">Reference proteome</keyword>
<gene>
    <name evidence="2" type="ORF">EXM22_01175</name>
</gene>
<evidence type="ECO:0000313" key="2">
    <source>
        <dbReference type="EMBL" id="QEN06668.1"/>
    </source>
</evidence>
<dbReference type="SUPFAM" id="SSF142433">
    <property type="entry name" value="CinA-like"/>
    <property type="match status" value="1"/>
</dbReference>
<sequence>MTFDVPVRSLLDLCRSRKKTIVTAESCTGGLICAALTEVSGSSDVVWGGFVTYANEAKTTVLDVPESLLREKGAVSREVVEAMARGALVKSGASLSVAVSGIAGPGGGSPDKPVGTVWIATSLKEGDVYSEQFLFTGDRTQVRRDTVHNALRICEKIILNESSLDSKLS</sequence>
<accession>A0A5C1QH59</accession>
<dbReference type="Proteomes" id="UP000324209">
    <property type="component" value="Chromosome"/>
</dbReference>
<dbReference type="InterPro" id="IPR008136">
    <property type="entry name" value="CinA_C"/>
</dbReference>
<dbReference type="Gene3D" id="3.90.950.20">
    <property type="entry name" value="CinA-like"/>
    <property type="match status" value="1"/>
</dbReference>
<dbReference type="NCBIfam" id="TIGR00199">
    <property type="entry name" value="PncC_domain"/>
    <property type="match status" value="1"/>
</dbReference>
<evidence type="ECO:0000259" key="1">
    <source>
        <dbReference type="Pfam" id="PF02464"/>
    </source>
</evidence>